<feature type="compositionally biased region" description="Acidic residues" evidence="1">
    <location>
        <begin position="238"/>
        <end position="251"/>
    </location>
</feature>
<sequence>MDGALVAMEHNLDDLCGDVMSMNLSDEGRTSLASKSEAGIGVGQKSGPLGLNDTVLPLNATTSPPSALRLLPHSYMPLTQTQTAGLLTPAPRQTSGEKKGKVLLVNNVWDEEEVRKELSSIRAEHNWVPDQFLRNRYRSRLDRVQKFKNWSRSWLDWFQDFWIRSQNRLRSVPQPGSARGVTLETGGEGEAGDLEWTVCGRAEVEYWNLEWSRRGGEEEGTKLEDGEEVASYHRTSFDDDADVENDDDPIA</sequence>
<keyword evidence="3" id="KW-1185">Reference proteome</keyword>
<feature type="region of interest" description="Disordered" evidence="1">
    <location>
        <begin position="213"/>
        <end position="251"/>
    </location>
</feature>
<accession>A0A9Q1Q4U3</accession>
<proteinExistence type="predicted"/>
<dbReference type="EMBL" id="JAKOGI010000953">
    <property type="protein sequence ID" value="KAJ8428969.1"/>
    <property type="molecule type" value="Genomic_DNA"/>
</dbReference>
<feature type="compositionally biased region" description="Basic and acidic residues" evidence="1">
    <location>
        <begin position="213"/>
        <end position="224"/>
    </location>
</feature>
<evidence type="ECO:0000313" key="3">
    <source>
        <dbReference type="Proteomes" id="UP001153076"/>
    </source>
</evidence>
<reference evidence="2" key="1">
    <citation type="submission" date="2022-04" db="EMBL/GenBank/DDBJ databases">
        <title>Carnegiea gigantea Genome sequencing and assembly v2.</title>
        <authorList>
            <person name="Copetti D."/>
            <person name="Sanderson M.J."/>
            <person name="Burquez A."/>
            <person name="Wojciechowski M.F."/>
        </authorList>
    </citation>
    <scope>NUCLEOTIDE SEQUENCE</scope>
    <source>
        <strain evidence="2">SGP5-SGP5p</strain>
        <tissue evidence="2">Aerial part</tissue>
    </source>
</reference>
<organism evidence="2 3">
    <name type="scientific">Carnegiea gigantea</name>
    <dbReference type="NCBI Taxonomy" id="171969"/>
    <lineage>
        <taxon>Eukaryota</taxon>
        <taxon>Viridiplantae</taxon>
        <taxon>Streptophyta</taxon>
        <taxon>Embryophyta</taxon>
        <taxon>Tracheophyta</taxon>
        <taxon>Spermatophyta</taxon>
        <taxon>Magnoliopsida</taxon>
        <taxon>eudicotyledons</taxon>
        <taxon>Gunneridae</taxon>
        <taxon>Pentapetalae</taxon>
        <taxon>Caryophyllales</taxon>
        <taxon>Cactineae</taxon>
        <taxon>Cactaceae</taxon>
        <taxon>Cactoideae</taxon>
        <taxon>Echinocereeae</taxon>
        <taxon>Carnegiea</taxon>
    </lineage>
</organism>
<gene>
    <name evidence="2" type="ORF">Cgig2_013936</name>
</gene>
<evidence type="ECO:0000256" key="1">
    <source>
        <dbReference type="SAM" id="MobiDB-lite"/>
    </source>
</evidence>
<dbReference type="Proteomes" id="UP001153076">
    <property type="component" value="Unassembled WGS sequence"/>
</dbReference>
<comment type="caution">
    <text evidence="2">The sequence shown here is derived from an EMBL/GenBank/DDBJ whole genome shotgun (WGS) entry which is preliminary data.</text>
</comment>
<dbReference type="AlphaFoldDB" id="A0A9Q1Q4U3"/>
<protein>
    <submittedName>
        <fullName evidence="2">Uncharacterized protein</fullName>
    </submittedName>
</protein>
<name>A0A9Q1Q4U3_9CARY</name>
<evidence type="ECO:0000313" key="2">
    <source>
        <dbReference type="EMBL" id="KAJ8428969.1"/>
    </source>
</evidence>